<dbReference type="InterPro" id="IPR044494">
    <property type="entry name" value="AKR3C2/3"/>
</dbReference>
<accession>A0A8S2D7H2</accession>
<dbReference type="EMBL" id="CAJNOK010003349">
    <property type="protein sequence ID" value="CAF0897829.1"/>
    <property type="molecule type" value="Genomic_DNA"/>
</dbReference>
<evidence type="ECO:0000256" key="1">
    <source>
        <dbReference type="ARBA" id="ARBA00023002"/>
    </source>
</evidence>
<comment type="caution">
    <text evidence="6">The sequence shown here is derived from an EMBL/GenBank/DDBJ whole genome shotgun (WGS) entry which is preliminary data.</text>
</comment>
<feature type="non-terminal residue" evidence="6">
    <location>
        <position position="1"/>
    </location>
</feature>
<sequence length="339" mass="38354">RFGSPIRQDTYHVVTCNTVVAAGPYGFEERAIIRYRMSNVPLLTLSTNNASIPQIAFGTGTAWYRGNNESDINQTLVDSIKAALQMGYRHLDAAEVYGTEKDVGEAIKQYLTESKEQRSSLFVTTKVFVGLGNVQKAADDSLKRLQLDYVDLYLVHAPFSLKEKFGVTLKEVWQHMEQLLQSGKVKNIGVSNFRLQDVEELLSFAKVKPCVNQIEFHPYVNAQSKELLEYCKKNKILIASYAPLASIIYHKDGPVDPIIEELAKKYGKSHVHILLKWNMSKGNVVITTSSKPDRLKSYLTVGDEDFKLTDDDIRKIDEAGAKLYFRKYWTEEMGGKTSH</sequence>
<proteinExistence type="predicted"/>
<evidence type="ECO:0000313" key="8">
    <source>
        <dbReference type="Proteomes" id="UP000677228"/>
    </source>
</evidence>
<dbReference type="InterPro" id="IPR020471">
    <property type="entry name" value="AKR"/>
</dbReference>
<dbReference type="CDD" id="cd19120">
    <property type="entry name" value="AKR_AKR3C2-3"/>
    <property type="match status" value="1"/>
</dbReference>
<dbReference type="Proteomes" id="UP000682733">
    <property type="component" value="Unassembled WGS sequence"/>
</dbReference>
<reference evidence="6" key="1">
    <citation type="submission" date="2021-02" db="EMBL/GenBank/DDBJ databases">
        <authorList>
            <person name="Nowell W R."/>
        </authorList>
    </citation>
    <scope>NUCLEOTIDE SEQUENCE</scope>
</reference>
<feature type="binding site" evidence="3">
    <location>
        <position position="156"/>
    </location>
    <ligand>
        <name>substrate</name>
    </ligand>
</feature>
<dbReference type="Proteomes" id="UP000677228">
    <property type="component" value="Unassembled WGS sequence"/>
</dbReference>
<dbReference type="InterPro" id="IPR018170">
    <property type="entry name" value="Aldo/ket_reductase_CS"/>
</dbReference>
<dbReference type="PANTHER" id="PTHR11732">
    <property type="entry name" value="ALDO/KETO REDUCTASE"/>
    <property type="match status" value="1"/>
</dbReference>
<evidence type="ECO:0000313" key="6">
    <source>
        <dbReference type="EMBL" id="CAF0897829.1"/>
    </source>
</evidence>
<gene>
    <name evidence="6" type="ORF">OVA965_LOCUS9465</name>
    <name evidence="7" type="ORF">TMI583_LOCUS9461</name>
</gene>
<dbReference type="Pfam" id="PF00248">
    <property type="entry name" value="Aldo_ket_red"/>
    <property type="match status" value="1"/>
</dbReference>
<dbReference type="AlphaFoldDB" id="A0A8S2D7H2"/>
<dbReference type="InterPro" id="IPR036812">
    <property type="entry name" value="NAD(P)_OxRdtase_dom_sf"/>
</dbReference>
<organism evidence="6 8">
    <name type="scientific">Didymodactylos carnosus</name>
    <dbReference type="NCBI Taxonomy" id="1234261"/>
    <lineage>
        <taxon>Eukaryota</taxon>
        <taxon>Metazoa</taxon>
        <taxon>Spiralia</taxon>
        <taxon>Gnathifera</taxon>
        <taxon>Rotifera</taxon>
        <taxon>Eurotatoria</taxon>
        <taxon>Bdelloidea</taxon>
        <taxon>Philodinida</taxon>
        <taxon>Philodinidae</taxon>
        <taxon>Didymodactylos</taxon>
    </lineage>
</organism>
<name>A0A8S2D7H2_9BILA</name>
<protein>
    <recommendedName>
        <fullName evidence="5">NADP-dependent oxidoreductase domain-containing protein</fullName>
    </recommendedName>
</protein>
<evidence type="ECO:0000256" key="4">
    <source>
        <dbReference type="PIRSR" id="PIRSR000097-3"/>
    </source>
</evidence>
<evidence type="ECO:0000256" key="3">
    <source>
        <dbReference type="PIRSR" id="PIRSR000097-2"/>
    </source>
</evidence>
<dbReference type="PRINTS" id="PR00069">
    <property type="entry name" value="ALDKETRDTASE"/>
</dbReference>
<keyword evidence="1" id="KW-0560">Oxidoreductase</keyword>
<dbReference type="PROSITE" id="PS00798">
    <property type="entry name" value="ALDOKETO_REDUCTASE_1"/>
    <property type="match status" value="1"/>
</dbReference>
<dbReference type="PIRSF" id="PIRSF000097">
    <property type="entry name" value="AKR"/>
    <property type="match status" value="1"/>
</dbReference>
<feature type="site" description="Lowers pKa of active site Tyr" evidence="4">
    <location>
        <position position="126"/>
    </location>
</feature>
<dbReference type="EMBL" id="CAJOBA010003350">
    <property type="protein sequence ID" value="CAF3679045.1"/>
    <property type="molecule type" value="Genomic_DNA"/>
</dbReference>
<dbReference type="InterPro" id="IPR023210">
    <property type="entry name" value="NADP_OxRdtase_dom"/>
</dbReference>
<feature type="active site" description="Proton donor" evidence="2">
    <location>
        <position position="97"/>
    </location>
</feature>
<dbReference type="Gene3D" id="3.20.20.100">
    <property type="entry name" value="NADP-dependent oxidoreductase domain"/>
    <property type="match status" value="1"/>
</dbReference>
<feature type="domain" description="NADP-dependent oxidoreductase" evidence="5">
    <location>
        <begin position="56"/>
        <end position="319"/>
    </location>
</feature>
<dbReference type="GO" id="GO:0016616">
    <property type="term" value="F:oxidoreductase activity, acting on the CH-OH group of donors, NAD or NADP as acceptor"/>
    <property type="evidence" value="ECO:0007669"/>
    <property type="project" value="UniProtKB-ARBA"/>
</dbReference>
<dbReference type="SUPFAM" id="SSF51430">
    <property type="entry name" value="NAD(P)-linked oxidoreductase"/>
    <property type="match status" value="1"/>
</dbReference>
<dbReference type="GO" id="GO:0016652">
    <property type="term" value="F:oxidoreductase activity, acting on NAD(P)H as acceptor"/>
    <property type="evidence" value="ECO:0007669"/>
    <property type="project" value="InterPro"/>
</dbReference>
<dbReference type="FunFam" id="3.20.20.100:FF:000002">
    <property type="entry name" value="2,5-diketo-D-gluconic acid reductase A"/>
    <property type="match status" value="1"/>
</dbReference>
<evidence type="ECO:0000259" key="5">
    <source>
        <dbReference type="Pfam" id="PF00248"/>
    </source>
</evidence>
<evidence type="ECO:0000313" key="7">
    <source>
        <dbReference type="EMBL" id="CAF3679045.1"/>
    </source>
</evidence>
<dbReference type="PROSITE" id="PS00062">
    <property type="entry name" value="ALDOKETO_REDUCTASE_2"/>
    <property type="match status" value="1"/>
</dbReference>
<evidence type="ECO:0000256" key="2">
    <source>
        <dbReference type="PIRSR" id="PIRSR000097-1"/>
    </source>
</evidence>